<dbReference type="Proteomes" id="UP000290365">
    <property type="component" value="Chromosome"/>
</dbReference>
<sequence length="399" mass="45423">MLEGPLTRERIFKSYGYIVGLAPSPEQRSALVGPRVMFFSAGPESNIVGATASLLLEIDEAQDVAIEKYDRDLRPMASTTNATTVLYGTAWSDDTLLAMMKAHNQELQEQDGIQRHFEYDWRTLASRNEHYKRFVEGEIGRLGEDHMTIRTQYRLLPISGAGFLLNEMQRYMLRGSHTWEEEPSEDGEGLYVAGVDLGGEERASQGRSAQLNRKRDSTVITLGKVTYNELGLPKIEIVHQLCWTGMPYQEQYAQLVALVQRWELRKLVIDRSGLGDMMASLLTARLGEQRVLAFQFTRPSKSHLTYQLLSLINSSRLKLYQPDEAPASIYEECWKQLKLARYRVPAQNLLDMYVPSEEGHDDFLMSVALCGEAVKDWSAPSAEAHIIRPRRLYDNEGYF</sequence>
<gene>
    <name evidence="1" type="ORF">EPA93_09280</name>
</gene>
<evidence type="ECO:0000313" key="1">
    <source>
        <dbReference type="EMBL" id="QBD76191.1"/>
    </source>
</evidence>
<evidence type="ECO:0000313" key="2">
    <source>
        <dbReference type="Proteomes" id="UP000290365"/>
    </source>
</evidence>
<dbReference type="AlphaFoldDB" id="A0A4V0YYH0"/>
<protein>
    <recommendedName>
        <fullName evidence="3">Terminase large subunit gp17-like C-terminal domain-containing protein</fullName>
    </recommendedName>
</protein>
<dbReference type="KEGG" id="kbs:EPA93_09280"/>
<organism evidence="1 2">
    <name type="scientific">Ktedonosporobacter rubrisoli</name>
    <dbReference type="NCBI Taxonomy" id="2509675"/>
    <lineage>
        <taxon>Bacteria</taxon>
        <taxon>Bacillati</taxon>
        <taxon>Chloroflexota</taxon>
        <taxon>Ktedonobacteria</taxon>
        <taxon>Ktedonobacterales</taxon>
        <taxon>Ktedonosporobacteraceae</taxon>
        <taxon>Ktedonosporobacter</taxon>
    </lineage>
</organism>
<proteinExistence type="predicted"/>
<dbReference type="RefSeq" id="WP_129886786.1">
    <property type="nucleotide sequence ID" value="NZ_CP035758.1"/>
</dbReference>
<dbReference type="Gene3D" id="3.30.420.240">
    <property type="match status" value="1"/>
</dbReference>
<evidence type="ECO:0008006" key="3">
    <source>
        <dbReference type="Google" id="ProtNLM"/>
    </source>
</evidence>
<name>A0A4V0YYH0_KTERU</name>
<dbReference type="EMBL" id="CP035758">
    <property type="protein sequence ID" value="QBD76191.1"/>
    <property type="molecule type" value="Genomic_DNA"/>
</dbReference>
<accession>A0A4V0YYH0</accession>
<reference evidence="1 2" key="1">
    <citation type="submission" date="2019-01" db="EMBL/GenBank/DDBJ databases">
        <title>Ktedonosporobacter rubrisoli SCAWS-G2.</title>
        <authorList>
            <person name="Huang Y."/>
            <person name="Yan B."/>
        </authorList>
    </citation>
    <scope>NUCLEOTIDE SEQUENCE [LARGE SCALE GENOMIC DNA]</scope>
    <source>
        <strain evidence="1 2">SCAWS-G2</strain>
    </source>
</reference>
<keyword evidence="2" id="KW-1185">Reference proteome</keyword>
<dbReference type="OrthoDB" id="2985622at2"/>